<reference evidence="2 3" key="1">
    <citation type="submission" date="2016-07" db="EMBL/GenBank/DDBJ databases">
        <title>Pervasive Adenine N6-methylation of Active Genes in Fungi.</title>
        <authorList>
            <consortium name="DOE Joint Genome Institute"/>
            <person name="Mondo S.J."/>
            <person name="Dannebaum R.O."/>
            <person name="Kuo R.C."/>
            <person name="Labutti K."/>
            <person name="Haridas S."/>
            <person name="Kuo A."/>
            <person name="Salamov A."/>
            <person name="Ahrendt S.R."/>
            <person name="Lipzen A."/>
            <person name="Sullivan W."/>
            <person name="Andreopoulos W.B."/>
            <person name="Clum A."/>
            <person name="Lindquist E."/>
            <person name="Daum C."/>
            <person name="Ramamoorthy G.K."/>
            <person name="Gryganskyi A."/>
            <person name="Culley D."/>
            <person name="Magnuson J.K."/>
            <person name="James T.Y."/>
            <person name="O'Malley M.A."/>
            <person name="Stajich J.E."/>
            <person name="Spatafora J.W."/>
            <person name="Visel A."/>
            <person name="Grigoriev I.V."/>
        </authorList>
    </citation>
    <scope>NUCLEOTIDE SEQUENCE [LARGE SCALE GENOMIC DNA]</scope>
    <source>
        <strain evidence="2 3">PL171</strain>
    </source>
</reference>
<feature type="region of interest" description="Disordered" evidence="1">
    <location>
        <begin position="1"/>
        <end position="22"/>
    </location>
</feature>
<dbReference type="AlphaFoldDB" id="A0A1Y2HMB3"/>
<evidence type="ECO:0000313" key="2">
    <source>
        <dbReference type="EMBL" id="ORZ35716.1"/>
    </source>
</evidence>
<feature type="non-terminal residue" evidence="2">
    <location>
        <position position="1"/>
    </location>
</feature>
<sequence>STHHFPTLPWPLSSPRSSTSGTQARGKVFTLTLPKLLVLWTLLIHLTLAQIGPHMH</sequence>
<name>A0A1Y2HMB3_9FUNG</name>
<protein>
    <submittedName>
        <fullName evidence="2">Uncharacterized protein</fullName>
    </submittedName>
</protein>
<comment type="caution">
    <text evidence="2">The sequence shown here is derived from an EMBL/GenBank/DDBJ whole genome shotgun (WGS) entry which is preliminary data.</text>
</comment>
<accession>A0A1Y2HMB3</accession>
<evidence type="ECO:0000256" key="1">
    <source>
        <dbReference type="SAM" id="MobiDB-lite"/>
    </source>
</evidence>
<dbReference type="Proteomes" id="UP000193411">
    <property type="component" value="Unassembled WGS sequence"/>
</dbReference>
<dbReference type="EMBL" id="MCFL01000021">
    <property type="protein sequence ID" value="ORZ35716.1"/>
    <property type="molecule type" value="Genomic_DNA"/>
</dbReference>
<keyword evidence="3" id="KW-1185">Reference proteome</keyword>
<organism evidence="2 3">
    <name type="scientific">Catenaria anguillulae PL171</name>
    <dbReference type="NCBI Taxonomy" id="765915"/>
    <lineage>
        <taxon>Eukaryota</taxon>
        <taxon>Fungi</taxon>
        <taxon>Fungi incertae sedis</taxon>
        <taxon>Blastocladiomycota</taxon>
        <taxon>Blastocladiomycetes</taxon>
        <taxon>Blastocladiales</taxon>
        <taxon>Catenariaceae</taxon>
        <taxon>Catenaria</taxon>
    </lineage>
</organism>
<proteinExistence type="predicted"/>
<evidence type="ECO:0000313" key="3">
    <source>
        <dbReference type="Proteomes" id="UP000193411"/>
    </source>
</evidence>
<gene>
    <name evidence="2" type="ORF">BCR44DRAFT_1434053</name>
</gene>